<organism evidence="2 3">
    <name type="scientific">Aspergillus oryzae</name>
    <name type="common">Yellow koji mold</name>
    <dbReference type="NCBI Taxonomy" id="5062"/>
    <lineage>
        <taxon>Eukaryota</taxon>
        <taxon>Fungi</taxon>
        <taxon>Dikarya</taxon>
        <taxon>Ascomycota</taxon>
        <taxon>Pezizomycotina</taxon>
        <taxon>Eurotiomycetes</taxon>
        <taxon>Eurotiomycetidae</taxon>
        <taxon>Eurotiales</taxon>
        <taxon>Aspergillaceae</taxon>
        <taxon>Aspergillus</taxon>
        <taxon>Aspergillus subgen. Circumdati</taxon>
    </lineage>
</organism>
<dbReference type="EMBL" id="BSYA01000110">
    <property type="protein sequence ID" value="GMG32992.1"/>
    <property type="molecule type" value="Genomic_DNA"/>
</dbReference>
<feature type="region of interest" description="Disordered" evidence="1">
    <location>
        <begin position="1"/>
        <end position="26"/>
    </location>
</feature>
<accession>A0AAN5BU86</accession>
<evidence type="ECO:0000256" key="1">
    <source>
        <dbReference type="SAM" id="MobiDB-lite"/>
    </source>
</evidence>
<dbReference type="Proteomes" id="UP001165205">
    <property type="component" value="Unassembled WGS sequence"/>
</dbReference>
<dbReference type="AlphaFoldDB" id="A0AAN5BU86"/>
<sequence>MPQVFVENTSGGREKPTASGRPEVDETGGLDILFRAFVAGIALRRGYPSIPIVPAHRAQGVGAASQERRDYLPPSRALRAIEARMGRNESHNPLSMQETSVEGMEAGMTTRRVWP</sequence>
<protein>
    <submittedName>
        <fullName evidence="2">Unnamed protein product</fullName>
    </submittedName>
</protein>
<proteinExistence type="predicted"/>
<feature type="compositionally biased region" description="Polar residues" evidence="1">
    <location>
        <begin position="1"/>
        <end position="11"/>
    </location>
</feature>
<evidence type="ECO:0000313" key="3">
    <source>
        <dbReference type="Proteomes" id="UP001165205"/>
    </source>
</evidence>
<feature type="compositionally biased region" description="Polar residues" evidence="1">
    <location>
        <begin position="91"/>
        <end position="100"/>
    </location>
</feature>
<gene>
    <name evidence="2" type="ORF">Aory04_000859800</name>
</gene>
<reference evidence="2" key="1">
    <citation type="submission" date="2023-04" db="EMBL/GenBank/DDBJ databases">
        <title>Aspergillus oryzae NBRC 4228.</title>
        <authorList>
            <person name="Ichikawa N."/>
            <person name="Sato H."/>
            <person name="Tonouchi N."/>
        </authorList>
    </citation>
    <scope>NUCLEOTIDE SEQUENCE</scope>
    <source>
        <strain evidence="2">NBRC 4228</strain>
    </source>
</reference>
<comment type="caution">
    <text evidence="2">The sequence shown here is derived from an EMBL/GenBank/DDBJ whole genome shotgun (WGS) entry which is preliminary data.</text>
</comment>
<name>A0AAN5BU86_ASPOZ</name>
<evidence type="ECO:0000313" key="2">
    <source>
        <dbReference type="EMBL" id="GMG32992.1"/>
    </source>
</evidence>
<feature type="region of interest" description="Disordered" evidence="1">
    <location>
        <begin position="84"/>
        <end position="115"/>
    </location>
</feature>